<dbReference type="SUPFAM" id="SSF49854">
    <property type="entry name" value="Spermadhesin, CUB domain"/>
    <property type="match status" value="2"/>
</dbReference>
<dbReference type="PRINTS" id="PR00261">
    <property type="entry name" value="LDLRECEPTOR"/>
</dbReference>
<dbReference type="CDD" id="cd00041">
    <property type="entry name" value="CUB"/>
    <property type="match status" value="1"/>
</dbReference>
<dbReference type="AlphaFoldDB" id="A0A0P5YGC6"/>
<dbReference type="CDD" id="cd00112">
    <property type="entry name" value="LDLa"/>
    <property type="match status" value="2"/>
</dbReference>
<keyword evidence="4" id="KW-1185">Reference proteome</keyword>
<feature type="disulfide bond" evidence="2">
    <location>
        <begin position="979"/>
        <end position="994"/>
    </location>
</feature>
<evidence type="ECO:0000313" key="4">
    <source>
        <dbReference type="Proteomes" id="UP000076858"/>
    </source>
</evidence>
<dbReference type="Pfam" id="PF00431">
    <property type="entry name" value="CUB"/>
    <property type="match status" value="1"/>
</dbReference>
<dbReference type="SMART" id="SM00192">
    <property type="entry name" value="LDLa"/>
    <property type="match status" value="2"/>
</dbReference>
<proteinExistence type="predicted"/>
<dbReference type="STRING" id="35525.A0A0P5YGC6"/>
<dbReference type="InterPro" id="IPR035914">
    <property type="entry name" value="Sperma_CUB_dom_sf"/>
</dbReference>
<protein>
    <submittedName>
        <fullName evidence="3">Uncharacterized protein</fullName>
    </submittedName>
</protein>
<dbReference type="PROSITE" id="PS01209">
    <property type="entry name" value="LDLRA_1"/>
    <property type="match status" value="1"/>
</dbReference>
<dbReference type="OrthoDB" id="10037824at2759"/>
<dbReference type="Gene3D" id="2.60.120.290">
    <property type="entry name" value="Spermadhesin, CUB domain"/>
    <property type="match status" value="2"/>
</dbReference>
<comment type="caution">
    <text evidence="2">Lacks conserved residue(s) required for the propagation of feature annotation.</text>
</comment>
<keyword evidence="1 2" id="KW-1015">Disulfide bond</keyword>
<dbReference type="PANTHER" id="PTHR47537:SF3">
    <property type="entry name" value="CUB DOMAIN-CONTAINING PROTEIN"/>
    <property type="match status" value="1"/>
</dbReference>
<reference evidence="3 4" key="1">
    <citation type="submission" date="2016-03" db="EMBL/GenBank/DDBJ databases">
        <title>EvidentialGene: Evidence-directed Construction of Genes on Genomes.</title>
        <authorList>
            <person name="Gilbert D.G."/>
            <person name="Choi J.-H."/>
            <person name="Mockaitis K."/>
            <person name="Colbourne J."/>
            <person name="Pfrender M."/>
        </authorList>
    </citation>
    <scope>NUCLEOTIDE SEQUENCE [LARGE SCALE GENOMIC DNA]</scope>
    <source>
        <strain evidence="3 4">Xinb3</strain>
        <tissue evidence="3">Complete organism</tissue>
    </source>
</reference>
<dbReference type="Gene3D" id="4.10.400.10">
    <property type="entry name" value="Low-density Lipoprotein Receptor"/>
    <property type="match status" value="1"/>
</dbReference>
<organism evidence="3 4">
    <name type="scientific">Daphnia magna</name>
    <dbReference type="NCBI Taxonomy" id="35525"/>
    <lineage>
        <taxon>Eukaryota</taxon>
        <taxon>Metazoa</taxon>
        <taxon>Ecdysozoa</taxon>
        <taxon>Arthropoda</taxon>
        <taxon>Crustacea</taxon>
        <taxon>Branchiopoda</taxon>
        <taxon>Diplostraca</taxon>
        <taxon>Cladocera</taxon>
        <taxon>Anomopoda</taxon>
        <taxon>Daphniidae</taxon>
        <taxon>Daphnia</taxon>
    </lineage>
</organism>
<dbReference type="SUPFAM" id="SSF57424">
    <property type="entry name" value="LDL receptor-like module"/>
    <property type="match status" value="1"/>
</dbReference>
<sequence length="1069" mass="118417">MCRVCLEISRNISRCCCCVRRRRTEFKKTKETCKMAGYCDQGSNNWTMLLLTLLLSWPATVSASSAVSLASSSFLAPSEVNTCDISEFRCPSKDGQGTLCLPMDRWCNGKDECDNRVDEPRSCTICNRTYYARLGSTYRLSLVRPRMSGTTQILPWHCWFNFTALGGHHGDRVLVGMEAFSVGQLHRSENGSLCLGGQVVQRDASSTPADVDVVHGGDQVITGAWCGEGWGQPITTSAGKWLQLMLTISDIVDLSRFRFDLTYRVVRADMGNLSPSTSAITSTAGGYNGGGGAAAILWYGDPVPGTLCSRNLHSCDQRTCILQSPNFPGLYPRNATCYYYIRQAWSPKNQTILLTLVQTEPGQSFSVRTSDAGEKERKMMSGRECRPRVDDTVSIYNGATIESPLLARLCGTGTMPHITGAGGELLVVFHSQPHDAPFNPAPLGASPGFRLTTRVRFVAANQVRQYHPECRISIASSGSNSRRSQRQGIIRSPDATIAPNTTCLYEFTGREDQRVWMTFLSYRLQASEDGDCLTLTDGQELVFRQCGADIQPRICPHALVHANASTAYKPCRWQDGESYLSRSPRFTIRQELATGTAIHPWSFVIRYEFITVDRFTSKQPLVGKDETRPSEWPEASSTTPGDDDDDQLLASQLMTPDCFQLLESAKGNGSISSPRNPLLYGRGGSRHLRCLYRFQAGKGEHTHLTINPFHSTGCARFNQSGCQACLSVDEVFWGGKVRRRSYHTCRSLSGNNPVVLQSAASSLELIFEVRDMNWAQDDDHFYFVAEYSFSRGIDPLCWDSHQQTGKRGNLRIDPRDRCVRHSIPWHIQAPRGGYIILVFPAGQASITKTVEGCPTNNRLFVYSITDGKTQLYREVCLMAGSSLLSSSDKAFQQPLNLYSAGWAERNWMSDGLLVVASLQGIPIADETPLIVTWLSVFKDVASKSMSFAARQSAHGNASQMVCRTGCPALGACLSSDLWCDDREDCPDGSDEQQCIRLVFWPLYVGLVVILLSLTAGLVAAFLVRRYYHSRRYTANGRPYKPRPKENTKAKFSSVTVSLTRHYEKGGPGS</sequence>
<dbReference type="SMART" id="SM00042">
    <property type="entry name" value="CUB"/>
    <property type="match status" value="1"/>
</dbReference>
<gene>
    <name evidence="3" type="ORF">APZ42_014538</name>
</gene>
<comment type="caution">
    <text evidence="3">The sequence shown here is derived from an EMBL/GenBank/DDBJ whole genome shotgun (WGS) entry which is preliminary data.</text>
</comment>
<dbReference type="PROSITE" id="PS01180">
    <property type="entry name" value="CUB"/>
    <property type="match status" value="1"/>
</dbReference>
<dbReference type="InterPro" id="IPR036055">
    <property type="entry name" value="LDL_receptor-like_sf"/>
</dbReference>
<dbReference type="PANTHER" id="PTHR47537">
    <property type="entry name" value="CUBILIN"/>
    <property type="match status" value="1"/>
</dbReference>
<dbReference type="GO" id="GO:0005886">
    <property type="term" value="C:plasma membrane"/>
    <property type="evidence" value="ECO:0007669"/>
    <property type="project" value="TreeGrafter"/>
</dbReference>
<dbReference type="Proteomes" id="UP000076858">
    <property type="component" value="Unassembled WGS sequence"/>
</dbReference>
<dbReference type="InterPro" id="IPR053207">
    <property type="entry name" value="Non-NMDA_GluR_Accessory"/>
</dbReference>
<evidence type="ECO:0000313" key="3">
    <source>
        <dbReference type="EMBL" id="KZS19177.1"/>
    </source>
</evidence>
<evidence type="ECO:0000256" key="2">
    <source>
        <dbReference type="PROSITE-ProRule" id="PRU00124"/>
    </source>
</evidence>
<dbReference type="InterPro" id="IPR002172">
    <property type="entry name" value="LDrepeatLR_classA_rpt"/>
</dbReference>
<dbReference type="Pfam" id="PF25090">
    <property type="entry name" value="DUF7805"/>
    <property type="match status" value="1"/>
</dbReference>
<dbReference type="PROSITE" id="PS50068">
    <property type="entry name" value="LDLRA_2"/>
    <property type="match status" value="2"/>
</dbReference>
<dbReference type="InterPro" id="IPR023415">
    <property type="entry name" value="LDLR_class-A_CS"/>
</dbReference>
<evidence type="ECO:0000256" key="1">
    <source>
        <dbReference type="ARBA" id="ARBA00023157"/>
    </source>
</evidence>
<dbReference type="InterPro" id="IPR056707">
    <property type="entry name" value="DUF7805"/>
</dbReference>
<name>A0A0P5YGC6_9CRUS</name>
<accession>A0A0P5YGC6</accession>
<dbReference type="InterPro" id="IPR000859">
    <property type="entry name" value="CUB_dom"/>
</dbReference>
<dbReference type="EMBL" id="LRGB01000443">
    <property type="protein sequence ID" value="KZS19177.1"/>
    <property type="molecule type" value="Genomic_DNA"/>
</dbReference>